<feature type="compositionally biased region" description="Basic and acidic residues" evidence="1">
    <location>
        <begin position="52"/>
        <end position="62"/>
    </location>
</feature>
<protein>
    <submittedName>
        <fullName evidence="2">Uncharacterized protein</fullName>
    </submittedName>
</protein>
<keyword evidence="3" id="KW-1185">Reference proteome</keyword>
<dbReference type="Proteomes" id="UP001054945">
    <property type="component" value="Unassembled WGS sequence"/>
</dbReference>
<evidence type="ECO:0000313" key="3">
    <source>
        <dbReference type="Proteomes" id="UP001054945"/>
    </source>
</evidence>
<comment type="caution">
    <text evidence="2">The sequence shown here is derived from an EMBL/GenBank/DDBJ whole genome shotgun (WGS) entry which is preliminary data.</text>
</comment>
<sequence length="127" mass="13988">MHEKVTGCLARYSPPRFPYGHQSNYCSVLKIQVMVASILSMEEESKCCTNEARSDNLQRAGREGSSSSASMVRGSRDGVTSAAALKHIKFNYIVIFTTASSLQSRIVAELSQLFYLTQIGMKWSAAI</sequence>
<gene>
    <name evidence="2" type="ORF">CEXT_302671</name>
</gene>
<organism evidence="2 3">
    <name type="scientific">Caerostris extrusa</name>
    <name type="common">Bark spider</name>
    <name type="synonym">Caerostris bankana</name>
    <dbReference type="NCBI Taxonomy" id="172846"/>
    <lineage>
        <taxon>Eukaryota</taxon>
        <taxon>Metazoa</taxon>
        <taxon>Ecdysozoa</taxon>
        <taxon>Arthropoda</taxon>
        <taxon>Chelicerata</taxon>
        <taxon>Arachnida</taxon>
        <taxon>Araneae</taxon>
        <taxon>Araneomorphae</taxon>
        <taxon>Entelegynae</taxon>
        <taxon>Araneoidea</taxon>
        <taxon>Araneidae</taxon>
        <taxon>Caerostris</taxon>
    </lineage>
</organism>
<evidence type="ECO:0000313" key="2">
    <source>
        <dbReference type="EMBL" id="GIY68619.1"/>
    </source>
</evidence>
<name>A0AAV4VF36_CAEEX</name>
<evidence type="ECO:0000256" key="1">
    <source>
        <dbReference type="SAM" id="MobiDB-lite"/>
    </source>
</evidence>
<feature type="region of interest" description="Disordered" evidence="1">
    <location>
        <begin position="51"/>
        <end position="73"/>
    </location>
</feature>
<feature type="compositionally biased region" description="Low complexity" evidence="1">
    <location>
        <begin position="63"/>
        <end position="73"/>
    </location>
</feature>
<reference evidence="2 3" key="1">
    <citation type="submission" date="2021-06" db="EMBL/GenBank/DDBJ databases">
        <title>Caerostris extrusa draft genome.</title>
        <authorList>
            <person name="Kono N."/>
            <person name="Arakawa K."/>
        </authorList>
    </citation>
    <scope>NUCLEOTIDE SEQUENCE [LARGE SCALE GENOMIC DNA]</scope>
</reference>
<proteinExistence type="predicted"/>
<accession>A0AAV4VF36</accession>
<dbReference type="AlphaFoldDB" id="A0AAV4VF36"/>
<dbReference type="EMBL" id="BPLR01014411">
    <property type="protein sequence ID" value="GIY68619.1"/>
    <property type="molecule type" value="Genomic_DNA"/>
</dbReference>